<dbReference type="Proteomes" id="UP000693946">
    <property type="component" value="Linkage Group LG6"/>
</dbReference>
<comment type="caution">
    <text evidence="2">The sequence shown here is derived from an EMBL/GenBank/DDBJ whole genome shotgun (WGS) entry which is preliminary data.</text>
</comment>
<protein>
    <submittedName>
        <fullName evidence="2">Uncharacterized protein</fullName>
    </submittedName>
</protein>
<evidence type="ECO:0000256" key="1">
    <source>
        <dbReference type="SAM" id="MobiDB-lite"/>
    </source>
</evidence>
<feature type="compositionally biased region" description="Basic and acidic residues" evidence="1">
    <location>
        <begin position="169"/>
        <end position="192"/>
    </location>
</feature>
<reference evidence="2 3" key="1">
    <citation type="journal article" date="2021" name="Sci. Rep.">
        <title>Chromosome anchoring in Senegalese sole (Solea senegalensis) reveals sex-associated markers and genome rearrangements in flatfish.</title>
        <authorList>
            <person name="Guerrero-Cozar I."/>
            <person name="Gomez-Garrido J."/>
            <person name="Berbel C."/>
            <person name="Martinez-Blanch J.F."/>
            <person name="Alioto T."/>
            <person name="Claros M.G."/>
            <person name="Gagnaire P.A."/>
            <person name="Manchado M."/>
        </authorList>
    </citation>
    <scope>NUCLEOTIDE SEQUENCE [LARGE SCALE GENOMIC DNA]</scope>
    <source>
        <strain evidence="2">Sse05_10M</strain>
    </source>
</reference>
<evidence type="ECO:0000313" key="3">
    <source>
        <dbReference type="Proteomes" id="UP000693946"/>
    </source>
</evidence>
<gene>
    <name evidence="2" type="ORF">JOB18_041471</name>
</gene>
<keyword evidence="3" id="KW-1185">Reference proteome</keyword>
<dbReference type="EMBL" id="JAGKHQ010000018">
    <property type="protein sequence ID" value="KAG7486890.1"/>
    <property type="molecule type" value="Genomic_DNA"/>
</dbReference>
<feature type="region of interest" description="Disordered" evidence="1">
    <location>
        <begin position="168"/>
        <end position="199"/>
    </location>
</feature>
<evidence type="ECO:0000313" key="2">
    <source>
        <dbReference type="EMBL" id="KAG7486890.1"/>
    </source>
</evidence>
<accession>A0AAV6QAA4</accession>
<sequence length="199" mass="22481">MCVDSDEGHQLSNTVYHKSQPFMKHPETPLLLLQLLIIALLYSKCSQAIIHNNALIKQHILDKGLHKAFRVNGGEEKKAKGGSDCQKDKELMCHEVIVVVFRKFNYSQDNECRNTSVRGGSSLGIHRADTRRNSVHNNRQNVSSPANDQRALWLCASTTKGCTVPMMSGERELRGQAREKKRGEIEGKEGKQRTRVMQK</sequence>
<dbReference type="AlphaFoldDB" id="A0AAV6QAA4"/>
<proteinExistence type="predicted"/>
<name>A0AAV6QAA4_SOLSE</name>
<organism evidence="2 3">
    <name type="scientific">Solea senegalensis</name>
    <name type="common">Senegalese sole</name>
    <dbReference type="NCBI Taxonomy" id="28829"/>
    <lineage>
        <taxon>Eukaryota</taxon>
        <taxon>Metazoa</taxon>
        <taxon>Chordata</taxon>
        <taxon>Craniata</taxon>
        <taxon>Vertebrata</taxon>
        <taxon>Euteleostomi</taxon>
        <taxon>Actinopterygii</taxon>
        <taxon>Neopterygii</taxon>
        <taxon>Teleostei</taxon>
        <taxon>Neoteleostei</taxon>
        <taxon>Acanthomorphata</taxon>
        <taxon>Carangaria</taxon>
        <taxon>Pleuronectiformes</taxon>
        <taxon>Pleuronectoidei</taxon>
        <taxon>Soleidae</taxon>
        <taxon>Solea</taxon>
    </lineage>
</organism>